<dbReference type="CDD" id="cd02149">
    <property type="entry name" value="NfsB-like"/>
    <property type="match status" value="1"/>
</dbReference>
<organism evidence="8 9">
    <name type="scientific">Priestia megaterium</name>
    <name type="common">Bacillus megaterium</name>
    <dbReference type="NCBI Taxonomy" id="1404"/>
    <lineage>
        <taxon>Bacteria</taxon>
        <taxon>Bacillati</taxon>
        <taxon>Bacillota</taxon>
        <taxon>Bacilli</taxon>
        <taxon>Bacillales</taxon>
        <taxon>Bacillaceae</taxon>
        <taxon>Priestia</taxon>
    </lineage>
</organism>
<dbReference type="PANTHER" id="PTHR43673:SF2">
    <property type="entry name" value="NITROREDUCTASE"/>
    <property type="match status" value="1"/>
</dbReference>
<evidence type="ECO:0000256" key="3">
    <source>
        <dbReference type="ARBA" id="ARBA00022630"/>
    </source>
</evidence>
<keyword evidence="3" id="KW-0285">Flavoprotein</keyword>
<dbReference type="EMBL" id="CP051128">
    <property type="protein sequence ID" value="QIZ07634.1"/>
    <property type="molecule type" value="Genomic_DNA"/>
</dbReference>
<proteinExistence type="inferred from homology"/>
<name>A0A6H1P213_PRIMG</name>
<dbReference type="Proteomes" id="UP000501868">
    <property type="component" value="Chromosome"/>
</dbReference>
<dbReference type="GO" id="GO:0016491">
    <property type="term" value="F:oxidoreductase activity"/>
    <property type="evidence" value="ECO:0007669"/>
    <property type="project" value="UniProtKB-KW"/>
</dbReference>
<comment type="similarity">
    <text evidence="2">Belongs to the nitroreductase family.</text>
</comment>
<dbReference type="PANTHER" id="PTHR43673">
    <property type="entry name" value="NAD(P)H NITROREDUCTASE YDGI-RELATED"/>
    <property type="match status" value="1"/>
</dbReference>
<evidence type="ECO:0000313" key="8">
    <source>
        <dbReference type="EMBL" id="QIZ07634.1"/>
    </source>
</evidence>
<accession>A0A6H1P213</accession>
<dbReference type="Gene3D" id="3.40.109.10">
    <property type="entry name" value="NADH Oxidase"/>
    <property type="match status" value="1"/>
</dbReference>
<evidence type="ECO:0000256" key="1">
    <source>
        <dbReference type="ARBA" id="ARBA00001917"/>
    </source>
</evidence>
<keyword evidence="4" id="KW-0288">FMN</keyword>
<reference evidence="8 9" key="1">
    <citation type="submission" date="2020-04" db="EMBL/GenBank/DDBJ databases">
        <title>Genome-Wide Identification of 5-Methylcytosine Sites in Bacterial Genomes By High-Throughput Sequencing of MspJI Restriction Fragments.</title>
        <authorList>
            <person name="Wu V."/>
        </authorList>
    </citation>
    <scope>NUCLEOTIDE SEQUENCE [LARGE SCALE GENOMIC DNA]</scope>
    <source>
        <strain evidence="8 9">S2</strain>
    </source>
</reference>
<gene>
    <name evidence="8" type="ORF">HFZ78_13555</name>
</gene>
<dbReference type="InterPro" id="IPR033878">
    <property type="entry name" value="NfsB-like"/>
</dbReference>
<comment type="cofactor">
    <cofactor evidence="1">
        <name>FMN</name>
        <dbReference type="ChEBI" id="CHEBI:58210"/>
    </cofactor>
</comment>
<evidence type="ECO:0000313" key="9">
    <source>
        <dbReference type="Proteomes" id="UP000501868"/>
    </source>
</evidence>
<dbReference type="AlphaFoldDB" id="A0A6H1P213"/>
<feature type="domain" description="Nitroreductase" evidence="7">
    <location>
        <begin position="18"/>
        <end position="204"/>
    </location>
</feature>
<evidence type="ECO:0000256" key="4">
    <source>
        <dbReference type="ARBA" id="ARBA00022643"/>
    </source>
</evidence>
<keyword evidence="6" id="KW-0560">Oxidoreductase</keyword>
<dbReference type="Pfam" id="PF00881">
    <property type="entry name" value="Nitroreductase"/>
    <property type="match status" value="1"/>
</dbReference>
<keyword evidence="5" id="KW-0521">NADP</keyword>
<dbReference type="InterPro" id="IPR029479">
    <property type="entry name" value="Nitroreductase"/>
</dbReference>
<evidence type="ECO:0000256" key="5">
    <source>
        <dbReference type="ARBA" id="ARBA00022857"/>
    </source>
</evidence>
<evidence type="ECO:0000256" key="6">
    <source>
        <dbReference type="ARBA" id="ARBA00023002"/>
    </source>
</evidence>
<dbReference type="InterPro" id="IPR000415">
    <property type="entry name" value="Nitroreductase-like"/>
</dbReference>
<protein>
    <submittedName>
        <fullName evidence="8">NAD(P)H-dependent oxidoreductase</fullName>
    </submittedName>
</protein>
<evidence type="ECO:0000256" key="2">
    <source>
        <dbReference type="ARBA" id="ARBA00007118"/>
    </source>
</evidence>
<dbReference type="SUPFAM" id="SSF55469">
    <property type="entry name" value="FMN-dependent nitroreductase-like"/>
    <property type="match status" value="1"/>
</dbReference>
<evidence type="ECO:0000259" key="7">
    <source>
        <dbReference type="Pfam" id="PF00881"/>
    </source>
</evidence>
<sequence length="227" mass="26025">MTQRVIKRQEILDAFNFRRAIKTFDPTKKISEEDFNVILEAARLSPSSCGLEPWKFLIVQNQEFREKLKEISPGAQGHLPTASHFVIILSRTSKDTRYDSEYVKNQVLNVTGVPAEMSDQVIESIRNFQVNQLNVLESEQKALDWTKRQTFLPFANMMTVAALLGIDSCPIEGFYIDKVEKLLAEENLLEDGYLAVSAMVAFGYRANDSKLFPRGRRDMKDIVQWIN</sequence>
<reference evidence="8 9" key="2">
    <citation type="submission" date="2020-04" db="EMBL/GenBank/DDBJ databases">
        <authorList>
            <person name="Fomenkov A."/>
            <person name="Anton B.P."/>
            <person name="Roberts R.J."/>
        </authorList>
    </citation>
    <scope>NUCLEOTIDE SEQUENCE [LARGE SCALE GENOMIC DNA]</scope>
    <source>
        <strain evidence="8 9">S2</strain>
    </source>
</reference>